<keyword evidence="3 10" id="KW-0808">Transferase</keyword>
<feature type="active site" description="Pros-phosphohistidine intermediate" evidence="10 11">
    <location>
        <position position="115"/>
    </location>
</feature>
<dbReference type="Proteomes" id="UP000298460">
    <property type="component" value="Unassembled WGS sequence"/>
</dbReference>
<keyword evidence="6 10" id="KW-0067">ATP-binding</keyword>
<keyword evidence="10" id="KW-0597">Phosphoprotein</keyword>
<feature type="binding site" evidence="10 11">
    <location>
        <position position="102"/>
    </location>
    <ligand>
        <name>ATP</name>
        <dbReference type="ChEBI" id="CHEBI:30616"/>
    </ligand>
</feature>
<dbReference type="EMBL" id="SPQQ01000007">
    <property type="protein sequence ID" value="TGE36464.1"/>
    <property type="molecule type" value="Genomic_DNA"/>
</dbReference>
<comment type="cofactor">
    <cofactor evidence="1 10">
        <name>Mg(2+)</name>
        <dbReference type="ChEBI" id="CHEBI:18420"/>
    </cofactor>
</comment>
<evidence type="ECO:0000256" key="1">
    <source>
        <dbReference type="ARBA" id="ARBA00001946"/>
    </source>
</evidence>
<evidence type="ECO:0000256" key="4">
    <source>
        <dbReference type="ARBA" id="ARBA00022741"/>
    </source>
</evidence>
<feature type="binding site" evidence="10 11">
    <location>
        <position position="85"/>
    </location>
    <ligand>
        <name>ATP</name>
        <dbReference type="ChEBI" id="CHEBI:30616"/>
    </ligand>
</feature>
<evidence type="ECO:0000313" key="16">
    <source>
        <dbReference type="Proteomes" id="UP000298460"/>
    </source>
</evidence>
<comment type="caution">
    <text evidence="15">The sequence shown here is derived from an EMBL/GenBank/DDBJ whole genome shotgun (WGS) entry which is preliminary data.</text>
</comment>
<dbReference type="Gene3D" id="3.30.70.141">
    <property type="entry name" value="Nucleoside diphosphate kinase-like domain"/>
    <property type="match status" value="1"/>
</dbReference>
<dbReference type="InterPro" id="IPR036850">
    <property type="entry name" value="NDK-like_dom_sf"/>
</dbReference>
<protein>
    <recommendedName>
        <fullName evidence="10 13">Nucleoside diphosphate kinase</fullName>
        <shortName evidence="10">NDK</shortName>
        <shortName evidence="10">NDP kinase</shortName>
        <ecNumber evidence="10 13">2.7.4.6</ecNumber>
    </recommendedName>
    <alternativeName>
        <fullName evidence="10">Nucleoside-2-P kinase</fullName>
    </alternativeName>
</protein>
<evidence type="ECO:0000256" key="11">
    <source>
        <dbReference type="PROSITE-ProRule" id="PRU00706"/>
    </source>
</evidence>
<keyword evidence="10" id="KW-0460">Magnesium</keyword>
<comment type="subcellular location">
    <subcellularLocation>
        <location evidence="10">Cytoplasm</location>
    </subcellularLocation>
</comment>
<proteinExistence type="inferred from homology"/>
<dbReference type="OrthoDB" id="9801161at2"/>
<comment type="catalytic activity">
    <reaction evidence="10">
        <text>a ribonucleoside 5'-diphosphate + ATP = a ribonucleoside 5'-triphosphate + ADP</text>
        <dbReference type="Rhea" id="RHEA:18113"/>
        <dbReference type="ChEBI" id="CHEBI:30616"/>
        <dbReference type="ChEBI" id="CHEBI:57930"/>
        <dbReference type="ChEBI" id="CHEBI:61557"/>
        <dbReference type="ChEBI" id="CHEBI:456216"/>
        <dbReference type="EC" id="2.7.4.6"/>
    </reaction>
</comment>
<dbReference type="GO" id="GO:0006241">
    <property type="term" value="P:CTP biosynthetic process"/>
    <property type="evidence" value="ECO:0007669"/>
    <property type="project" value="UniProtKB-UniRule"/>
</dbReference>
<dbReference type="InterPro" id="IPR034907">
    <property type="entry name" value="NDK-like_dom"/>
</dbReference>
<keyword evidence="4 10" id="KW-0547">Nucleotide-binding</keyword>
<evidence type="ECO:0000256" key="8">
    <source>
        <dbReference type="ARBA" id="ARBA00024802"/>
    </source>
</evidence>
<dbReference type="PRINTS" id="PR01243">
    <property type="entry name" value="NUCDPKINASE"/>
</dbReference>
<dbReference type="PROSITE" id="PS00469">
    <property type="entry name" value="NDPK"/>
    <property type="match status" value="1"/>
</dbReference>
<evidence type="ECO:0000259" key="14">
    <source>
        <dbReference type="SMART" id="SM00562"/>
    </source>
</evidence>
<dbReference type="HAMAP" id="MF_00451">
    <property type="entry name" value="NDP_kinase"/>
    <property type="match status" value="1"/>
</dbReference>
<dbReference type="GO" id="GO:0006183">
    <property type="term" value="P:GTP biosynthetic process"/>
    <property type="evidence" value="ECO:0007669"/>
    <property type="project" value="UniProtKB-UniRule"/>
</dbReference>
<dbReference type="GO" id="GO:0006228">
    <property type="term" value="P:UTP biosynthetic process"/>
    <property type="evidence" value="ECO:0007669"/>
    <property type="project" value="UniProtKB-UniRule"/>
</dbReference>
<dbReference type="AlphaFoldDB" id="A0A4Z0R1E1"/>
<evidence type="ECO:0000256" key="5">
    <source>
        <dbReference type="ARBA" id="ARBA00022777"/>
    </source>
</evidence>
<dbReference type="GO" id="GO:0005737">
    <property type="term" value="C:cytoplasm"/>
    <property type="evidence" value="ECO:0007669"/>
    <property type="project" value="UniProtKB-SubCell"/>
</dbReference>
<keyword evidence="16" id="KW-1185">Reference proteome</keyword>
<keyword evidence="10" id="KW-0963">Cytoplasm</keyword>
<feature type="binding site" evidence="10 11">
    <location>
        <position position="57"/>
    </location>
    <ligand>
        <name>ATP</name>
        <dbReference type="ChEBI" id="CHEBI:30616"/>
    </ligand>
</feature>
<dbReference type="GO" id="GO:0004550">
    <property type="term" value="F:nucleoside diphosphate kinase activity"/>
    <property type="evidence" value="ECO:0007669"/>
    <property type="project" value="UniProtKB-UniRule"/>
</dbReference>
<comment type="catalytic activity">
    <reaction evidence="9">
        <text>dZDP + ATP = dZTP + ADP</text>
        <dbReference type="Rhea" id="RHEA:67644"/>
        <dbReference type="ChEBI" id="CHEBI:30616"/>
        <dbReference type="ChEBI" id="CHEBI:172929"/>
        <dbReference type="ChEBI" id="CHEBI:172931"/>
        <dbReference type="ChEBI" id="CHEBI:456216"/>
    </reaction>
</comment>
<evidence type="ECO:0000256" key="7">
    <source>
        <dbReference type="ARBA" id="ARBA00023080"/>
    </source>
</evidence>
<evidence type="ECO:0000256" key="6">
    <source>
        <dbReference type="ARBA" id="ARBA00022840"/>
    </source>
</evidence>
<evidence type="ECO:0000256" key="12">
    <source>
        <dbReference type="RuleBase" id="RU004011"/>
    </source>
</evidence>
<comment type="function">
    <text evidence="8">(Microbial infection) Catalyzes the phosphorylation of dZDP to dZTP, when the bacterium is infected by a phage that produces the substrate for the synthesis of dZTP (2- amino-2'-deoxyadenosine 5'-triphosphate), which is then used by the phage as a DNA polymerase substrate.</text>
</comment>
<feature type="domain" description="Nucleoside diphosphate kinase-like" evidence="14">
    <location>
        <begin position="1"/>
        <end position="138"/>
    </location>
</feature>
<dbReference type="Pfam" id="PF00334">
    <property type="entry name" value="NDK"/>
    <property type="match status" value="1"/>
</dbReference>
<organism evidence="15 16">
    <name type="scientific">Desulfosporosinus fructosivorans</name>
    <dbReference type="NCBI Taxonomy" id="2018669"/>
    <lineage>
        <taxon>Bacteria</taxon>
        <taxon>Bacillati</taxon>
        <taxon>Bacillota</taxon>
        <taxon>Clostridia</taxon>
        <taxon>Eubacteriales</taxon>
        <taxon>Desulfitobacteriaceae</taxon>
        <taxon>Desulfosporosinus</taxon>
    </lineage>
</organism>
<dbReference type="NCBIfam" id="NF001908">
    <property type="entry name" value="PRK00668.1"/>
    <property type="match status" value="1"/>
</dbReference>
<accession>A0A4Z0R1E1</accession>
<comment type="similarity">
    <text evidence="2 10 11 12">Belongs to the NDK family.</text>
</comment>
<dbReference type="SMART" id="SM00562">
    <property type="entry name" value="NDK"/>
    <property type="match status" value="1"/>
</dbReference>
<feature type="binding site" evidence="10 11">
    <location>
        <position position="9"/>
    </location>
    <ligand>
        <name>ATP</name>
        <dbReference type="ChEBI" id="CHEBI:30616"/>
    </ligand>
</feature>
<comment type="subunit">
    <text evidence="10">Homotetramer.</text>
</comment>
<comment type="catalytic activity">
    <reaction evidence="10 13">
        <text>a 2'-deoxyribonucleoside 5'-diphosphate + ATP = a 2'-deoxyribonucleoside 5'-triphosphate + ADP</text>
        <dbReference type="Rhea" id="RHEA:44640"/>
        <dbReference type="ChEBI" id="CHEBI:30616"/>
        <dbReference type="ChEBI" id="CHEBI:61560"/>
        <dbReference type="ChEBI" id="CHEBI:73316"/>
        <dbReference type="ChEBI" id="CHEBI:456216"/>
        <dbReference type="EC" id="2.7.4.6"/>
    </reaction>
</comment>
<keyword evidence="7 10" id="KW-0546">Nucleotide metabolism</keyword>
<keyword evidence="5 10" id="KW-0418">Kinase</keyword>
<name>A0A4Z0R1E1_9FIRM</name>
<evidence type="ECO:0000256" key="13">
    <source>
        <dbReference type="RuleBase" id="RU004013"/>
    </source>
</evidence>
<feature type="binding site" evidence="10 11">
    <location>
        <position position="112"/>
    </location>
    <ligand>
        <name>ATP</name>
        <dbReference type="ChEBI" id="CHEBI:30616"/>
    </ligand>
</feature>
<feature type="binding site" evidence="10 11">
    <location>
        <position position="91"/>
    </location>
    <ligand>
        <name>ATP</name>
        <dbReference type="ChEBI" id="CHEBI:30616"/>
    </ligand>
</feature>
<dbReference type="RefSeq" id="WP_135549448.1">
    <property type="nucleotide sequence ID" value="NZ_SPQQ01000007.1"/>
</dbReference>
<evidence type="ECO:0000256" key="3">
    <source>
        <dbReference type="ARBA" id="ARBA00022679"/>
    </source>
</evidence>
<dbReference type="SUPFAM" id="SSF54919">
    <property type="entry name" value="Nucleoside diphosphate kinase, NDK"/>
    <property type="match status" value="1"/>
</dbReference>
<comment type="function">
    <text evidence="10">Major role in the synthesis of nucleoside triphosphates other than ATP. The ATP gamma phosphate is transferred to the NDP beta phosphate via a ping-pong mechanism, using a phosphorylated active-site intermediate.</text>
</comment>
<evidence type="ECO:0000256" key="2">
    <source>
        <dbReference type="ARBA" id="ARBA00008142"/>
    </source>
</evidence>
<dbReference type="FunFam" id="3.30.70.141:FF:000002">
    <property type="entry name" value="Nucleoside diphosphate kinase"/>
    <property type="match status" value="1"/>
</dbReference>
<evidence type="ECO:0000256" key="9">
    <source>
        <dbReference type="ARBA" id="ARBA00047945"/>
    </source>
</evidence>
<reference evidence="15 16" key="1">
    <citation type="submission" date="2019-03" db="EMBL/GenBank/DDBJ databases">
        <title>Draft Genome Sequence of Desulfosporosinus fructosivorans Strain 63.6F, Isolated from Marine Sediment in the Baltic Sea.</title>
        <authorList>
            <person name="Hausmann B."/>
            <person name="Vandieken V."/>
            <person name="Pjevac P."/>
            <person name="Schreck K."/>
            <person name="Herbold C.W."/>
            <person name="Loy A."/>
        </authorList>
    </citation>
    <scope>NUCLEOTIDE SEQUENCE [LARGE SCALE GENOMIC DNA]</scope>
    <source>
        <strain evidence="15 16">63.6F</strain>
    </source>
</reference>
<dbReference type="EC" id="2.7.4.6" evidence="10 13"/>
<sequence>MEKTFIMLKPDAVQRGLVGEIIERFEKKGFKLAGMKLIQVDRALAEAHYAEHRGKGFFEPTVTYIMSSPVVAMVWQGKNAVASARQIMGSTKPVEASPGSIRGMYGLDVSRNIVHGSDSVTSAEREIALYFKPGEIIDYPKVGDEWLSE</sequence>
<gene>
    <name evidence="10" type="primary">ndk</name>
    <name evidence="15" type="ORF">E4K67_18585</name>
</gene>
<keyword evidence="10" id="KW-0479">Metal-binding</keyword>
<dbReference type="InterPro" id="IPR001564">
    <property type="entry name" value="Nucleoside_diP_kinase"/>
</dbReference>
<dbReference type="PROSITE" id="PS51374">
    <property type="entry name" value="NDPK_LIKE"/>
    <property type="match status" value="1"/>
</dbReference>
<dbReference type="CDD" id="cd04413">
    <property type="entry name" value="NDPk_I"/>
    <property type="match status" value="1"/>
</dbReference>
<dbReference type="InterPro" id="IPR023005">
    <property type="entry name" value="Nucleoside_diP_kinase_AS"/>
</dbReference>
<evidence type="ECO:0000313" key="15">
    <source>
        <dbReference type="EMBL" id="TGE36464.1"/>
    </source>
</evidence>
<dbReference type="PANTHER" id="PTHR11349">
    <property type="entry name" value="NUCLEOSIDE DIPHOSPHATE KINASE"/>
    <property type="match status" value="1"/>
</dbReference>
<dbReference type="GO" id="GO:0005524">
    <property type="term" value="F:ATP binding"/>
    <property type="evidence" value="ECO:0007669"/>
    <property type="project" value="UniProtKB-UniRule"/>
</dbReference>
<evidence type="ECO:0000256" key="10">
    <source>
        <dbReference type="HAMAP-Rule" id="MF_00451"/>
    </source>
</evidence>
<dbReference type="GO" id="GO:0046872">
    <property type="term" value="F:metal ion binding"/>
    <property type="evidence" value="ECO:0007669"/>
    <property type="project" value="UniProtKB-KW"/>
</dbReference>